<dbReference type="InterPro" id="IPR052838">
    <property type="entry name" value="Myosin-XVI"/>
</dbReference>
<evidence type="ECO:0000256" key="8">
    <source>
        <dbReference type="ARBA" id="ARBA00023123"/>
    </source>
</evidence>
<feature type="compositionally biased region" description="Basic and acidic residues" evidence="20">
    <location>
        <begin position="1984"/>
        <end position="1997"/>
    </location>
</feature>
<feature type="repeat" description="ANK" evidence="18">
    <location>
        <begin position="125"/>
        <end position="157"/>
    </location>
</feature>
<dbReference type="GO" id="GO:0005524">
    <property type="term" value="F:ATP binding"/>
    <property type="evidence" value="ECO:0007669"/>
    <property type="project" value="UniProtKB-UniRule"/>
</dbReference>
<feature type="domain" description="Myosin motor" evidence="21">
    <location>
        <begin position="401"/>
        <end position="1146"/>
    </location>
</feature>
<proteinExistence type="inferred from homology"/>
<keyword evidence="22" id="KW-1185">Reference proteome</keyword>
<feature type="region of interest" description="Disordered" evidence="20">
    <location>
        <begin position="1520"/>
        <end position="1653"/>
    </location>
</feature>
<feature type="region of interest" description="Disordered" evidence="20">
    <location>
        <begin position="1950"/>
        <end position="2041"/>
    </location>
</feature>
<dbReference type="InterPro" id="IPR036770">
    <property type="entry name" value="Ankyrin_rpt-contain_sf"/>
</dbReference>
<evidence type="ECO:0000256" key="10">
    <source>
        <dbReference type="ARBA" id="ARBA00023203"/>
    </source>
</evidence>
<dbReference type="STRING" id="9708.A0A2U3WL53"/>
<dbReference type="InterPro" id="IPR029353">
    <property type="entry name" value="NYAP_C"/>
</dbReference>
<dbReference type="SMART" id="SM00242">
    <property type="entry name" value="MYSc"/>
    <property type="match status" value="1"/>
</dbReference>
<dbReference type="PROSITE" id="PS51456">
    <property type="entry name" value="MYOSIN_MOTOR"/>
    <property type="match status" value="1"/>
</dbReference>
<dbReference type="Pfam" id="PF12796">
    <property type="entry name" value="Ank_2"/>
    <property type="match status" value="2"/>
</dbReference>
<dbReference type="GO" id="GO:0003774">
    <property type="term" value="F:cytoskeletal motor activity"/>
    <property type="evidence" value="ECO:0007669"/>
    <property type="project" value="UniProtKB-UniRule"/>
</dbReference>
<dbReference type="Gene3D" id="1.25.40.20">
    <property type="entry name" value="Ankyrin repeat-containing domain"/>
    <property type="match status" value="2"/>
</dbReference>
<dbReference type="PROSITE" id="PS50088">
    <property type="entry name" value="ANK_REPEAT"/>
    <property type="match status" value="4"/>
</dbReference>
<gene>
    <name evidence="23" type="primary">MYO16</name>
</gene>
<dbReference type="GO" id="GO:0051015">
    <property type="term" value="F:actin filament binding"/>
    <property type="evidence" value="ECO:0007669"/>
    <property type="project" value="TreeGrafter"/>
</dbReference>
<comment type="subunit">
    <text evidence="14">Binds PPP1CA and/or PPP1CC. Binds F-actin in an ATP-sensitive manner. Interacts with ACOT9, ARHGAP26 and PIK3R2. Interacts with components of the WAVE1 complex, CYFIP1 and NCKAP1; this interaction mediates PI3K-WAVE1 association and actin cytoskeleton remodeling. Interacts with KIRREL3.</text>
</comment>
<evidence type="ECO:0000256" key="13">
    <source>
        <dbReference type="ARBA" id="ARBA00061170"/>
    </source>
</evidence>
<name>A0A2U3WL53_ODORO</name>
<dbReference type="GO" id="GO:0048471">
    <property type="term" value="C:perinuclear region of cytoplasm"/>
    <property type="evidence" value="ECO:0007669"/>
    <property type="project" value="TreeGrafter"/>
</dbReference>
<keyword evidence="10 19" id="KW-0009">Actin-binding</keyword>
<dbReference type="GO" id="GO:0048812">
    <property type="term" value="P:neuron projection morphogenesis"/>
    <property type="evidence" value="ECO:0007669"/>
    <property type="project" value="TreeGrafter"/>
</dbReference>
<evidence type="ECO:0000256" key="5">
    <source>
        <dbReference type="ARBA" id="ARBA00022741"/>
    </source>
</evidence>
<evidence type="ECO:0000256" key="7">
    <source>
        <dbReference type="ARBA" id="ARBA00023043"/>
    </source>
</evidence>
<dbReference type="Pfam" id="PF15452">
    <property type="entry name" value="NYAP_C"/>
    <property type="match status" value="1"/>
</dbReference>
<feature type="region of interest" description="Actin-binding" evidence="19">
    <location>
        <begin position="1025"/>
        <end position="1047"/>
    </location>
</feature>
<dbReference type="InterPro" id="IPR036042">
    <property type="entry name" value="MYSc_Myo16"/>
</dbReference>
<keyword evidence="9 19" id="KW-0505">Motor protein</keyword>
<evidence type="ECO:0000256" key="14">
    <source>
        <dbReference type="ARBA" id="ARBA00064931"/>
    </source>
</evidence>
<evidence type="ECO:0000256" key="15">
    <source>
        <dbReference type="ARBA" id="ARBA00074429"/>
    </source>
</evidence>
<dbReference type="PANTHER" id="PTHR47335">
    <property type="entry name" value="UNCONVENTIONAL MYOSIN-XVI"/>
    <property type="match status" value="1"/>
</dbReference>
<feature type="region of interest" description="Disordered" evidence="20">
    <location>
        <begin position="1267"/>
        <end position="1309"/>
    </location>
</feature>
<dbReference type="RefSeq" id="XP_004409656.1">
    <property type="nucleotide sequence ID" value="XM_004409599.2"/>
</dbReference>
<feature type="region of interest" description="Disordered" evidence="20">
    <location>
        <begin position="2700"/>
        <end position="2743"/>
    </location>
</feature>
<feature type="compositionally biased region" description="Pro residues" evidence="20">
    <location>
        <begin position="1559"/>
        <end position="1573"/>
    </location>
</feature>
<dbReference type="OrthoDB" id="9935913at2759"/>
<dbReference type="Proteomes" id="UP000245340">
    <property type="component" value="Unplaced"/>
</dbReference>
<keyword evidence="2" id="KW-0963">Cytoplasm</keyword>
<evidence type="ECO:0000256" key="4">
    <source>
        <dbReference type="ARBA" id="ARBA00022737"/>
    </source>
</evidence>
<dbReference type="InterPro" id="IPR001609">
    <property type="entry name" value="Myosin_head_motor_dom-like"/>
</dbReference>
<dbReference type="GO" id="GO:0005654">
    <property type="term" value="C:nucleoplasm"/>
    <property type="evidence" value="ECO:0007669"/>
    <property type="project" value="TreeGrafter"/>
</dbReference>
<feature type="compositionally biased region" description="Basic and acidic residues" evidence="20">
    <location>
        <begin position="1221"/>
        <end position="1246"/>
    </location>
</feature>
<feature type="region of interest" description="Disordered" evidence="20">
    <location>
        <begin position="1434"/>
        <end position="1468"/>
    </location>
</feature>
<dbReference type="CTD" id="23026"/>
<keyword evidence="4" id="KW-0677">Repeat</keyword>
<comment type="similarity">
    <text evidence="19">Belongs to the TRAFAC class myosin-kinesin ATPase superfamily. Myosin family.</text>
</comment>
<evidence type="ECO:0000256" key="20">
    <source>
        <dbReference type="SAM" id="MobiDB-lite"/>
    </source>
</evidence>
<feature type="compositionally biased region" description="Pro residues" evidence="20">
    <location>
        <begin position="1383"/>
        <end position="1399"/>
    </location>
</feature>
<keyword evidence="6 19" id="KW-0067">ATP-binding</keyword>
<feature type="region of interest" description="Disordered" evidence="20">
    <location>
        <begin position="1729"/>
        <end position="1762"/>
    </location>
</feature>
<dbReference type="InterPro" id="IPR036961">
    <property type="entry name" value="Kinesin_motor_dom_sf"/>
</dbReference>
<evidence type="ECO:0000256" key="17">
    <source>
        <dbReference type="ARBA" id="ARBA00078786"/>
    </source>
</evidence>
<dbReference type="CDD" id="cd14878">
    <property type="entry name" value="MYSc_Myo16"/>
    <property type="match status" value="1"/>
</dbReference>
<keyword evidence="7 18" id="KW-0040">ANK repeat</keyword>
<feature type="compositionally biased region" description="Pro residues" evidence="20">
    <location>
        <begin position="1951"/>
        <end position="1962"/>
    </location>
</feature>
<accession>A0A2U3WL53</accession>
<dbReference type="Gene3D" id="3.40.850.10">
    <property type="entry name" value="Kinesin motor domain"/>
    <property type="match status" value="1"/>
</dbReference>
<feature type="region of interest" description="Disordered" evidence="20">
    <location>
        <begin position="1488"/>
        <end position="1507"/>
    </location>
</feature>
<feature type="compositionally biased region" description="Polar residues" evidence="20">
    <location>
        <begin position="377"/>
        <end position="388"/>
    </location>
</feature>
<dbReference type="PROSITE" id="PS50297">
    <property type="entry name" value="ANK_REP_REGION"/>
    <property type="match status" value="4"/>
</dbReference>
<dbReference type="Pfam" id="PF00063">
    <property type="entry name" value="Myosin_head"/>
    <property type="match status" value="1"/>
</dbReference>
<organism evidence="22 23">
    <name type="scientific">Odobenus rosmarus divergens</name>
    <name type="common">Pacific walrus</name>
    <dbReference type="NCBI Taxonomy" id="9708"/>
    <lineage>
        <taxon>Eukaryota</taxon>
        <taxon>Metazoa</taxon>
        <taxon>Chordata</taxon>
        <taxon>Craniata</taxon>
        <taxon>Vertebrata</taxon>
        <taxon>Euteleostomi</taxon>
        <taxon>Mammalia</taxon>
        <taxon>Eutheria</taxon>
        <taxon>Laurasiatheria</taxon>
        <taxon>Carnivora</taxon>
        <taxon>Caniformia</taxon>
        <taxon>Pinnipedia</taxon>
        <taxon>Odobenidae</taxon>
        <taxon>Odobenus</taxon>
    </lineage>
</organism>
<dbReference type="Gene3D" id="1.20.5.4820">
    <property type="match status" value="1"/>
</dbReference>
<feature type="repeat" description="ANK" evidence="18">
    <location>
        <begin position="221"/>
        <end position="253"/>
    </location>
</feature>
<dbReference type="InParanoid" id="A0A2U3WL53"/>
<evidence type="ECO:0000256" key="1">
    <source>
        <dbReference type="ARBA" id="ARBA00004496"/>
    </source>
</evidence>
<comment type="subcellular location">
    <subcellularLocation>
        <location evidence="1">Cytoplasm</location>
    </subcellularLocation>
</comment>
<dbReference type="FunFam" id="1.25.40.20:FF:000168">
    <property type="entry name" value="Myosin XVI"/>
    <property type="match status" value="1"/>
</dbReference>
<evidence type="ECO:0000256" key="3">
    <source>
        <dbReference type="ARBA" id="ARBA00022553"/>
    </source>
</evidence>
<keyword evidence="5 19" id="KW-0547">Nucleotide-binding</keyword>
<keyword evidence="8 19" id="KW-0518">Myosin</keyword>
<evidence type="ECO:0000256" key="12">
    <source>
        <dbReference type="ARBA" id="ARBA00058964"/>
    </source>
</evidence>
<dbReference type="Pfam" id="PF15439">
    <property type="entry name" value="NYAP_N"/>
    <property type="match status" value="1"/>
</dbReference>
<dbReference type="GO" id="GO:0016459">
    <property type="term" value="C:myosin complex"/>
    <property type="evidence" value="ECO:0007669"/>
    <property type="project" value="UniProtKB-KW"/>
</dbReference>
<dbReference type="Gene3D" id="1.10.10.820">
    <property type="match status" value="1"/>
</dbReference>
<feature type="compositionally biased region" description="Low complexity" evidence="20">
    <location>
        <begin position="1271"/>
        <end position="1293"/>
    </location>
</feature>
<feature type="region of interest" description="Disordered" evidence="20">
    <location>
        <begin position="374"/>
        <end position="394"/>
    </location>
</feature>
<dbReference type="FunFam" id="1.25.40.20:FF:000100">
    <property type="entry name" value="unconventional myosin-XVI"/>
    <property type="match status" value="1"/>
</dbReference>
<feature type="repeat" description="ANK" evidence="18">
    <location>
        <begin position="254"/>
        <end position="286"/>
    </location>
</feature>
<dbReference type="GO" id="GO:0043491">
    <property type="term" value="P:phosphatidylinositol 3-kinase/protein kinase B signal transduction"/>
    <property type="evidence" value="ECO:0007669"/>
    <property type="project" value="TreeGrafter"/>
</dbReference>
<evidence type="ECO:0000256" key="19">
    <source>
        <dbReference type="PROSITE-ProRule" id="PRU00782"/>
    </source>
</evidence>
<dbReference type="GeneID" id="101381685"/>
<comment type="function">
    <text evidence="12">Myosins are actin-based motor molecules with ATPase activity. Unconventional myosins serve in intracellular movements. Their highly divergent tails are presumed to bind to membranous compartments, which would be moved relative to actin filaments. May be involved in targeting of the catalytic subunit of protein phosphatase 1 during brain development. Activates PI3K and concomitantly recruits the WAVE1 complex to the close vicinity of PI3K and regulates neuronal morphogenesis.</text>
</comment>
<dbReference type="Gene3D" id="1.20.120.720">
    <property type="entry name" value="Myosin VI head, motor domain, U50 subdomain"/>
    <property type="match status" value="1"/>
</dbReference>
<evidence type="ECO:0000256" key="6">
    <source>
        <dbReference type="ARBA" id="ARBA00022840"/>
    </source>
</evidence>
<feature type="region of interest" description="Disordered" evidence="20">
    <location>
        <begin position="1328"/>
        <end position="1408"/>
    </location>
</feature>
<dbReference type="GO" id="GO:0019903">
    <property type="term" value="F:protein phosphatase binding"/>
    <property type="evidence" value="ECO:0007669"/>
    <property type="project" value="TreeGrafter"/>
</dbReference>
<evidence type="ECO:0000256" key="2">
    <source>
        <dbReference type="ARBA" id="ARBA00022490"/>
    </source>
</evidence>
<protein>
    <recommendedName>
        <fullName evidence="15">Unconventional myosin-XVI</fullName>
    </recommendedName>
    <alternativeName>
        <fullName evidence="16">Neuronal tyrosine-phosphorylated phosphoinositide-3-kinase adapter 3</fullName>
    </alternativeName>
    <alternativeName>
        <fullName evidence="17">Unconventional myosin-16</fullName>
    </alternativeName>
</protein>
<feature type="compositionally biased region" description="Low complexity" evidence="20">
    <location>
        <begin position="1434"/>
        <end position="1446"/>
    </location>
</feature>
<comment type="similarity">
    <text evidence="11">In the N-terminal section; belongs to the TRAFAC class myosin-kinesin ATPase superfamily. Myosin family.</text>
</comment>
<feature type="compositionally biased region" description="Polar residues" evidence="20">
    <location>
        <begin position="1526"/>
        <end position="1536"/>
    </location>
</feature>
<evidence type="ECO:0000256" key="18">
    <source>
        <dbReference type="PROSITE-ProRule" id="PRU00023"/>
    </source>
</evidence>
<feature type="compositionally biased region" description="Basic residues" evidence="20">
    <location>
        <begin position="1348"/>
        <end position="1357"/>
    </location>
</feature>
<feature type="repeat" description="ANK" evidence="18">
    <location>
        <begin position="92"/>
        <end position="124"/>
    </location>
</feature>
<dbReference type="InterPro" id="IPR039482">
    <property type="entry name" value="NYAP_N"/>
</dbReference>
<dbReference type="GO" id="GO:2000134">
    <property type="term" value="P:negative regulation of G1/S transition of mitotic cell cycle"/>
    <property type="evidence" value="ECO:0007669"/>
    <property type="project" value="TreeGrafter"/>
</dbReference>
<dbReference type="Gene3D" id="1.20.58.530">
    <property type="match status" value="1"/>
</dbReference>
<evidence type="ECO:0000256" key="11">
    <source>
        <dbReference type="ARBA" id="ARBA00046342"/>
    </source>
</evidence>
<dbReference type="PRINTS" id="PR00193">
    <property type="entry name" value="MYOSINHEAVY"/>
</dbReference>
<dbReference type="SMART" id="SM00248">
    <property type="entry name" value="ANK"/>
    <property type="match status" value="5"/>
</dbReference>
<comment type="similarity">
    <text evidence="13">In the C-terminal section; belongs to the NYAP family.</text>
</comment>
<evidence type="ECO:0000256" key="16">
    <source>
        <dbReference type="ARBA" id="ARBA00076583"/>
    </source>
</evidence>
<dbReference type="SUPFAM" id="SSF48403">
    <property type="entry name" value="Ankyrin repeat"/>
    <property type="match status" value="1"/>
</dbReference>
<feature type="region of interest" description="Disordered" evidence="20">
    <location>
        <begin position="1221"/>
        <end position="1247"/>
    </location>
</feature>
<reference evidence="23" key="1">
    <citation type="submission" date="2025-08" db="UniProtKB">
        <authorList>
            <consortium name="RefSeq"/>
        </authorList>
    </citation>
    <scope>IDENTIFICATION</scope>
</reference>
<feature type="compositionally biased region" description="Polar residues" evidence="20">
    <location>
        <begin position="2024"/>
        <end position="2035"/>
    </location>
</feature>
<dbReference type="InterPro" id="IPR002110">
    <property type="entry name" value="Ankyrin_rpt"/>
</dbReference>
<evidence type="ECO:0000313" key="23">
    <source>
        <dbReference type="RefSeq" id="XP_004409656.1"/>
    </source>
</evidence>
<dbReference type="KEGG" id="oro:101381685"/>
<dbReference type="SUPFAM" id="SSF52540">
    <property type="entry name" value="P-loop containing nucleoside triphosphate hydrolases"/>
    <property type="match status" value="1"/>
</dbReference>
<keyword evidence="3" id="KW-0597">Phosphoprotein</keyword>
<dbReference type="InterPro" id="IPR027417">
    <property type="entry name" value="P-loop_NTPase"/>
</dbReference>
<evidence type="ECO:0000256" key="9">
    <source>
        <dbReference type="ARBA" id="ARBA00023175"/>
    </source>
</evidence>
<feature type="region of interest" description="Disordered" evidence="20">
    <location>
        <begin position="1667"/>
        <end position="1691"/>
    </location>
</feature>
<dbReference type="PROSITE" id="PS50096">
    <property type="entry name" value="IQ"/>
    <property type="match status" value="1"/>
</dbReference>
<dbReference type="PANTHER" id="PTHR47335:SF1">
    <property type="entry name" value="UNCONVENTIONAL MYOSIN-XVI"/>
    <property type="match status" value="1"/>
</dbReference>
<evidence type="ECO:0000313" key="22">
    <source>
        <dbReference type="Proteomes" id="UP000245340"/>
    </source>
</evidence>
<feature type="binding site" evidence="19">
    <location>
        <begin position="498"/>
        <end position="505"/>
    </location>
    <ligand>
        <name>ATP</name>
        <dbReference type="ChEBI" id="CHEBI:30616"/>
    </ligand>
</feature>
<sequence length="2743" mass="301997">MEIDQCLLESLPLGQRQRLVKRMRCEQIKAYYEREKAFQKQEGFLKKLKHGKNQKVHFNLADMIQDAIIHHDDKEALRLLKEGADPHTAVSSGGSLLHLCARYDNAFIAEILIDRGVNVNHQDEDFWTPMHIACACDNPDIVLLLVLAGANVLLQDVNGNIPLDYAVEGTESSSILLTYLDENGVDLTSLRQMKLQRPLSMLTDVKHFLSGGGNVDEKNDEGVTLLHMACASGYKEVVSLLLEHGGDLNIADNQYWTPLHLAAKYGQTNLVKLLLMHQANPNLLNCNEEKPSDIAASEFIEEMLLKAEVAWEERVKEHLSVPALASEEPYEEILHDLPALSSKLSPLVLPIAKQDSMLEKDIMFKDATKGLCKRQSQDSIPENATMNGPTKPEQVKLMPPAPSDDLATLSELNDGSLLYEIQKRFGNNQIYTFIGDILLLVNPFKELPIYSTMVSQLYLNSTGQPCSSSLPPHIFSCAERAFHQLFQEQRPQCFILSGERGSGKSEASKQIMRHLICRSGSSRPMFDSKFKHVMCILEAFGHAKTTLNDLSSCFIKYFELQFCERKKHLTGARVYTYMLEKSRLVSQPVGQSNFLIFYLLMDGLSAEEKYGLHLNNLCAHRYLNQTLPEDVSTAEHSLNREKFAILKQALNVIGFSHLEVENLFVILAAILHIGDIRFTALTEANSAFVSDLQFLEQVAGLLQVSTDELVSALTTDIQYFKGDTIIRRHTVEMAEFYRDLLAKSLFGRLFSFLVNTMNCCLHSQDEPSSPQTLDIGILDIFGFEEFQKNEFEQLCVNMTNEKMHHYINEVLFLHEQTECVQEGVTMETTYSPGNQTGVLDFFFQKPSGFLSLLDEESQMIWSMEPNLPKKLQSLLESSNTNAVYSPMKDGNGNMALKDQGTAFTTMHYAGRVMYEIVGAIEKNKDTLSQNLLFLMKTSENVVIHHLFQSKLSQTGSLVSSYPSFKFRGQKSALLSKKTAASSIIGESRNYLELSKLIKKKGTSTFLQRLERGGPGTIASQLRKSLTDIIGKLQKRTPHFVHCIKPNNSRLPDTFDNFYVSAQLQYIGVLDMVKIIRYGYPVRLFFSDFLSRYKPLAHMLPGEKQLLSAGEKCRLVLQRCKLQGWKMGVRKVFLKYWHADQLNDLCLQRQRKIITCQKVVRGFLARQHLIQKRSIRQQEVTSINSFLQITEDMGLKTYDALVIQNASDIARENDRLRNEMNATYHKEKVEARHKPEEGTKRVEDKCGPRHFHYSSVPVPMAVDGLIQSLAGPSTRSPSLHSVSSLDDSSGLPSPRKQPPPKPKRDPTTRLSASYEAVSACLWAVARESASEVLTRPRPHSDDYSTMKKVPPRKPKRSPNTKLSGSSEDMAGGRRPGGPQRAPGVPAPPARAPPEPRPPPEPEPEPEPVYIEMAGRAGSPEQAEAVYEEMKYFVPPEASASPPLLSDSRNPVTREDGDGRGQAAGPCKDACDIPAPFPNLLPHRPPLLVFPPTPVTCSPASDESPLTPLEVKKLPVLETNLKYPVQAEGSSPLSPQHAKNQKGDGDRPASPGPPAASGSPLTPPPPPAPPAPRPPTHFAFPPEPAGNAGRAAVASPDVSKAPQPPSSAPAGGPCSSFSKAPYSPGRAARAEHRRASASPSSPGPYSPPNCRALGSPLDELTSLFSSGRSVLRKSAAGRRIREPEGFETNMNLTGRDYAGRSEIASETQDRNANNHGIQLSNSLSSAITAENGNSVSNGLPEEDGFSRLSVSSSTTSSFQKQRESHTTQVIHQLRLSENESAALQELLDWRRKLCEGTEDWQHLLQPSEPRAPPPPPCKKPTLVKKPEGASCGRLPSELWDSGTFASVKPAHTWTEPRVSVRLAGDARVSADVHGQLLAATSSPRVTLGYGNSVRRVGLHVHSRRCDRVTSESWADSRRICWLALPDSPGERVKLQSKQDDAGRGPCHLLLAGPPLPPRPLPALPVSPLRKAAGSPTQPCPPGHSSLTDRCRNEGEEPRAKAKCGLSNPPEEFRGQGAPEPGLTARSPLQSGDMTPTPTKARPPLPDRVVACPVFPHPGLPSARPTPGFEQQQHRPVAAQKGKRLQTASYGTGVEAQRYRGQDASSILESSPRPSLHGVKMTLAVVERLMGRRGAPLSCPQTYEDRKRTCFLTASQPAGCRVKDRATLCGTLQPVCLAVGNIIDKHLPDGLFFSAHWINSRLKSTFQGSLLFAGGRQPCCSKWMRHRQGDTAPEVLWDHTGSRPCGHAQQGVPESSIPKEATVDKRRHWRGSHGGCFWTASSQNLTEMAGERFEKSKKSKASSKRQKFIPKKEMKAEVLTVRETFLGHGIIGTRWLCGSSGPGLGHVAQLHHGDPSRYPEVGDRGDSVNSSNDAAAPYLSTFKPASKPGLQQGLEQDSKPTCQNISLGVPEGHGARCEVSRCDFEASVSISPVQRAHKPVSVAVRICRTECEHRPNNTADLLKQVQICTWFPQLPTPSVQVVTLVQAVRSRRSLGGCLLPASLHGLPLHAHSSAIPLFTRTPVLLDRGFCLTTSVHLDHLLKDPISKHSHIGVRAANYEFGVGDITQSQTYLNSIYYSWFLCIRNPGLLVWSSGLDSQAVTKMSTSREAVIPNSTEKLPAELTLRELDRGPRFPAGTGWVRPRALSSGPLWLHQSKRLRRERREMGSTQCHRPTTSVRSLACHTPTARALLIGSCDQVQPQSGLGAGGYRRPESSGGATGAPAGELHTAAHPAAGGGVRLRWDTTT</sequence>
<evidence type="ECO:0000259" key="21">
    <source>
        <dbReference type="PROSITE" id="PS51456"/>
    </source>
</evidence>